<feature type="transmembrane region" description="Helical" evidence="11">
    <location>
        <begin position="387"/>
        <end position="408"/>
    </location>
</feature>
<dbReference type="EMBL" id="CP053564">
    <property type="protein sequence ID" value="QJY50521.1"/>
    <property type="molecule type" value="Genomic_DNA"/>
</dbReference>
<evidence type="ECO:0000256" key="5">
    <source>
        <dbReference type="ARBA" id="ARBA00022692"/>
    </source>
</evidence>
<keyword evidence="7 11" id="KW-1133">Transmembrane helix</keyword>
<evidence type="ECO:0000256" key="6">
    <source>
        <dbReference type="ARBA" id="ARBA00022847"/>
    </source>
</evidence>
<feature type="transmembrane region" description="Helical" evidence="11">
    <location>
        <begin position="16"/>
        <end position="35"/>
    </location>
</feature>
<feature type="transmembrane region" description="Helical" evidence="11">
    <location>
        <begin position="41"/>
        <end position="65"/>
    </location>
</feature>
<feature type="transmembrane region" description="Helical" evidence="11">
    <location>
        <begin position="230"/>
        <end position="253"/>
    </location>
</feature>
<dbReference type="FunFam" id="1.20.1250.20:FF:000001">
    <property type="entry name" value="Dicarboxylate MFS transporter"/>
    <property type="match status" value="1"/>
</dbReference>
<evidence type="ECO:0000256" key="3">
    <source>
        <dbReference type="ARBA" id="ARBA00022448"/>
    </source>
</evidence>
<dbReference type="AlphaFoldDB" id="A0A6M6JWK0"/>
<evidence type="ECO:0000256" key="8">
    <source>
        <dbReference type="ARBA" id="ARBA00023136"/>
    </source>
</evidence>
<keyword evidence="14" id="KW-1185">Reference proteome</keyword>
<organism evidence="13 14">
    <name type="scientific">Pseudonocardia broussonetiae</name>
    <dbReference type="NCBI Taxonomy" id="2736640"/>
    <lineage>
        <taxon>Bacteria</taxon>
        <taxon>Bacillati</taxon>
        <taxon>Actinomycetota</taxon>
        <taxon>Actinomycetes</taxon>
        <taxon>Pseudonocardiales</taxon>
        <taxon>Pseudonocardiaceae</taxon>
        <taxon>Pseudonocardia</taxon>
    </lineage>
</organism>
<keyword evidence="8 11" id="KW-0472">Membrane</keyword>
<name>A0A6M6JWK0_9PSEU</name>
<dbReference type="InterPro" id="IPR020846">
    <property type="entry name" value="MFS_dom"/>
</dbReference>
<accession>A0A6M6JWK0</accession>
<comment type="function">
    <text evidence="9">May be a proton symporter involved in the uptake of osmolytes such as proline and glycine betaine.</text>
</comment>
<feature type="transmembrane region" description="Helical" evidence="11">
    <location>
        <begin position="142"/>
        <end position="164"/>
    </location>
</feature>
<evidence type="ECO:0000256" key="1">
    <source>
        <dbReference type="ARBA" id="ARBA00004651"/>
    </source>
</evidence>
<dbReference type="PROSITE" id="PS50850">
    <property type="entry name" value="MFS"/>
    <property type="match status" value="1"/>
</dbReference>
<evidence type="ECO:0000256" key="7">
    <source>
        <dbReference type="ARBA" id="ARBA00022989"/>
    </source>
</evidence>
<feature type="transmembrane region" description="Helical" evidence="11">
    <location>
        <begin position="176"/>
        <end position="195"/>
    </location>
</feature>
<evidence type="ECO:0000256" key="9">
    <source>
        <dbReference type="ARBA" id="ARBA00037295"/>
    </source>
</evidence>
<dbReference type="KEGG" id="pbro:HOP40_10020"/>
<dbReference type="GO" id="GO:0015293">
    <property type="term" value="F:symporter activity"/>
    <property type="evidence" value="ECO:0007669"/>
    <property type="project" value="UniProtKB-KW"/>
</dbReference>
<gene>
    <name evidence="13" type="ORF">HOP40_10020</name>
</gene>
<keyword evidence="5 11" id="KW-0812">Transmembrane</keyword>
<dbReference type="InterPro" id="IPR036259">
    <property type="entry name" value="MFS_trans_sf"/>
</dbReference>
<dbReference type="CDD" id="cd17369">
    <property type="entry name" value="MFS_ShiA_like"/>
    <property type="match status" value="1"/>
</dbReference>
<feature type="transmembrane region" description="Helical" evidence="11">
    <location>
        <begin position="321"/>
        <end position="345"/>
    </location>
</feature>
<feature type="domain" description="Major facilitator superfamily (MFS) profile" evidence="12">
    <location>
        <begin position="4"/>
        <end position="413"/>
    </location>
</feature>
<proteinExistence type="inferred from homology"/>
<sequence>MRRIGLSVLIGTTIEWYDFLLYGAAAALIFGPLYFPSDSAVAGTLLAFSTFAVGFAARPVGGVVLGHFGDRIGRKRMLVLSLTLMGVATFLIGLLPTYETIGVAAPILLVALRILQGFGVGGEWGGAVLTAVEHARPGRQGFFGSLPQAGAPAGLLLSTLAFLAVSQLPEDVFLGWGWRIPFLLSAMLVGVGLYVRASIAETPAFREVASTDGPERLPILTALRSYPRQIVLATLAIVSSGAYFYVVNTYALAYATASGNFTRPQILGAVLASAALCFVAIPWCGHLSERFGRRTMISAGLVAMALWIFPLLAAIDSGSLLLVVLAYLVSALCYALSYGSFATFIAELFDARVRYSAASISFQLGVLLGGALAPIVATALVARTGGAWSVAVYVAVLSAVSLGAVLLVRRSDVVALIRR</sequence>
<dbReference type="Gene3D" id="1.20.1250.20">
    <property type="entry name" value="MFS general substrate transporter like domains"/>
    <property type="match status" value="2"/>
</dbReference>
<dbReference type="Pfam" id="PF07690">
    <property type="entry name" value="MFS_1"/>
    <property type="match status" value="1"/>
</dbReference>
<evidence type="ECO:0000256" key="10">
    <source>
        <dbReference type="ARBA" id="ARBA00039918"/>
    </source>
</evidence>
<dbReference type="SUPFAM" id="SSF103473">
    <property type="entry name" value="MFS general substrate transporter"/>
    <property type="match status" value="1"/>
</dbReference>
<evidence type="ECO:0000313" key="14">
    <source>
        <dbReference type="Proteomes" id="UP000505377"/>
    </source>
</evidence>
<feature type="transmembrane region" description="Helical" evidence="11">
    <location>
        <begin position="77"/>
        <end position="95"/>
    </location>
</feature>
<keyword evidence="3" id="KW-0813">Transport</keyword>
<dbReference type="InterPro" id="IPR005828">
    <property type="entry name" value="MFS_sugar_transport-like"/>
</dbReference>
<evidence type="ECO:0000256" key="2">
    <source>
        <dbReference type="ARBA" id="ARBA00008240"/>
    </source>
</evidence>
<evidence type="ECO:0000313" key="13">
    <source>
        <dbReference type="EMBL" id="QJY50521.1"/>
    </source>
</evidence>
<evidence type="ECO:0000256" key="11">
    <source>
        <dbReference type="SAM" id="Phobius"/>
    </source>
</evidence>
<reference evidence="13 14" key="1">
    <citation type="submission" date="2020-05" db="EMBL/GenBank/DDBJ databases">
        <authorList>
            <person name="Mo P."/>
        </authorList>
    </citation>
    <scope>NUCLEOTIDE SEQUENCE [LARGE SCALE GENOMIC DNA]</scope>
    <source>
        <strain evidence="13 14">Gen01</strain>
    </source>
</reference>
<protein>
    <recommendedName>
        <fullName evidence="10">Putative proline/betaine transporter</fullName>
    </recommendedName>
</protein>
<evidence type="ECO:0000256" key="4">
    <source>
        <dbReference type="ARBA" id="ARBA00022475"/>
    </source>
</evidence>
<keyword evidence="6" id="KW-0769">Symport</keyword>
<feature type="transmembrane region" description="Helical" evidence="11">
    <location>
        <begin position="357"/>
        <end position="381"/>
    </location>
</feature>
<feature type="transmembrane region" description="Helical" evidence="11">
    <location>
        <begin position="101"/>
        <end position="121"/>
    </location>
</feature>
<dbReference type="InterPro" id="IPR011701">
    <property type="entry name" value="MFS"/>
</dbReference>
<comment type="similarity">
    <text evidence="2">Belongs to the major facilitator superfamily. Metabolite:H+ Symporter (MHS) family (TC 2.A.1.6) family.</text>
</comment>
<feature type="transmembrane region" description="Helical" evidence="11">
    <location>
        <begin position="296"/>
        <end position="315"/>
    </location>
</feature>
<dbReference type="PANTHER" id="PTHR43045:SF1">
    <property type="entry name" value="SHIKIMATE TRANSPORTER"/>
    <property type="match status" value="1"/>
</dbReference>
<dbReference type="GO" id="GO:0005886">
    <property type="term" value="C:plasma membrane"/>
    <property type="evidence" value="ECO:0007669"/>
    <property type="project" value="UniProtKB-SubCell"/>
</dbReference>
<dbReference type="Proteomes" id="UP000505377">
    <property type="component" value="Chromosome"/>
</dbReference>
<comment type="subcellular location">
    <subcellularLocation>
        <location evidence="1">Cell membrane</location>
        <topology evidence="1">Multi-pass membrane protein</topology>
    </subcellularLocation>
</comment>
<dbReference type="Pfam" id="PF00083">
    <property type="entry name" value="Sugar_tr"/>
    <property type="match status" value="1"/>
</dbReference>
<keyword evidence="4" id="KW-1003">Cell membrane</keyword>
<dbReference type="PANTHER" id="PTHR43045">
    <property type="entry name" value="SHIKIMATE TRANSPORTER"/>
    <property type="match status" value="1"/>
</dbReference>
<feature type="transmembrane region" description="Helical" evidence="11">
    <location>
        <begin position="265"/>
        <end position="284"/>
    </location>
</feature>
<evidence type="ECO:0000259" key="12">
    <source>
        <dbReference type="PROSITE" id="PS50850"/>
    </source>
</evidence>